<dbReference type="GO" id="GO:0008984">
    <property type="term" value="F:protein-glutamate methylesterase activity"/>
    <property type="evidence" value="ECO:0007669"/>
    <property type="project" value="UniProtKB-EC"/>
</dbReference>
<accession>A0A6G8PUT5</accession>
<name>A0A6G8PUT5_9ACTN</name>
<reference evidence="6 7" key="1">
    <citation type="submission" date="2019-10" db="EMBL/GenBank/DDBJ databases">
        <title>Rubrobacter sp nov SCSIO 52915 isolated from a deep-sea sediment in the South China Sea.</title>
        <authorList>
            <person name="Chen R.W."/>
        </authorList>
    </citation>
    <scope>NUCLEOTIDE SEQUENCE [LARGE SCALE GENOMIC DNA]</scope>
    <source>
        <strain evidence="6 7">SCSIO 52915</strain>
    </source>
</reference>
<dbReference type="GO" id="GO:0006935">
    <property type="term" value="P:chemotaxis"/>
    <property type="evidence" value="ECO:0007669"/>
    <property type="project" value="UniProtKB-UniRule"/>
</dbReference>
<evidence type="ECO:0000313" key="6">
    <source>
        <dbReference type="EMBL" id="QIN77911.1"/>
    </source>
</evidence>
<feature type="active site" evidence="4">
    <location>
        <position position="145"/>
    </location>
</feature>
<dbReference type="GO" id="GO:0005737">
    <property type="term" value="C:cytoplasm"/>
    <property type="evidence" value="ECO:0007669"/>
    <property type="project" value="InterPro"/>
</dbReference>
<feature type="active site" evidence="4">
    <location>
        <position position="25"/>
    </location>
</feature>
<keyword evidence="7" id="KW-1185">Reference proteome</keyword>
<evidence type="ECO:0000256" key="3">
    <source>
        <dbReference type="ARBA" id="ARBA00048267"/>
    </source>
</evidence>
<dbReference type="AlphaFoldDB" id="A0A6G8PUT5"/>
<evidence type="ECO:0000313" key="7">
    <source>
        <dbReference type="Proteomes" id="UP000502706"/>
    </source>
</evidence>
<sequence>MIPPERGVGVRSVDARFGVVALTASLGGLAALTRVLSALPADFPVPVVVVRHLSPKSPGMSAELLGRRTPLEVRTAEQGDVLRPGAVHLAPPNGHLIVAPGGALSLSTAPSVNYARPSADVLFRSVARTYGSRALAAVLTGSGADGAEGAREIKEAGGTVIAQDRATSEAFGMPGAAISTGCTDFVLPLDVVPAALVSLTMVGWASRLLVPPPSIRAA</sequence>
<dbReference type="PANTHER" id="PTHR42872:SF6">
    <property type="entry name" value="PROTEIN-GLUTAMATE METHYLESTERASE_PROTEIN-GLUTAMINE GLUTAMINASE"/>
    <property type="match status" value="1"/>
</dbReference>
<dbReference type="CDD" id="cd16433">
    <property type="entry name" value="CheB"/>
    <property type="match status" value="1"/>
</dbReference>
<dbReference type="GO" id="GO:0000156">
    <property type="term" value="F:phosphorelay response regulator activity"/>
    <property type="evidence" value="ECO:0007669"/>
    <property type="project" value="InterPro"/>
</dbReference>
<organism evidence="6 7">
    <name type="scientific">Rubrobacter marinus</name>
    <dbReference type="NCBI Taxonomy" id="2653852"/>
    <lineage>
        <taxon>Bacteria</taxon>
        <taxon>Bacillati</taxon>
        <taxon>Actinomycetota</taxon>
        <taxon>Rubrobacteria</taxon>
        <taxon>Rubrobacterales</taxon>
        <taxon>Rubrobacteraceae</taxon>
        <taxon>Rubrobacter</taxon>
    </lineage>
</organism>
<keyword evidence="1 4" id="KW-0378">Hydrolase</keyword>
<dbReference type="Pfam" id="PF01339">
    <property type="entry name" value="CheB_methylest"/>
    <property type="match status" value="1"/>
</dbReference>
<dbReference type="SUPFAM" id="SSF52738">
    <property type="entry name" value="Methylesterase CheB, C-terminal domain"/>
    <property type="match status" value="1"/>
</dbReference>
<dbReference type="PANTHER" id="PTHR42872">
    <property type="entry name" value="PROTEIN-GLUTAMATE METHYLESTERASE/PROTEIN-GLUTAMINE GLUTAMINASE"/>
    <property type="match status" value="1"/>
</dbReference>
<evidence type="ECO:0000256" key="4">
    <source>
        <dbReference type="PROSITE-ProRule" id="PRU00050"/>
    </source>
</evidence>
<evidence type="ECO:0000256" key="1">
    <source>
        <dbReference type="ARBA" id="ARBA00022801"/>
    </source>
</evidence>
<dbReference type="Proteomes" id="UP000502706">
    <property type="component" value="Chromosome"/>
</dbReference>
<dbReference type="EMBL" id="CP045121">
    <property type="protein sequence ID" value="QIN77911.1"/>
    <property type="molecule type" value="Genomic_DNA"/>
</dbReference>
<dbReference type="PROSITE" id="PS50122">
    <property type="entry name" value="CHEB"/>
    <property type="match status" value="1"/>
</dbReference>
<dbReference type="KEGG" id="rmar:GBA65_04570"/>
<feature type="domain" description="CheB-type methylesterase" evidence="5">
    <location>
        <begin position="19"/>
        <end position="203"/>
    </location>
</feature>
<comment type="catalytic activity">
    <reaction evidence="3">
        <text>[protein]-L-glutamate 5-O-methyl ester + H2O = L-glutamyl-[protein] + methanol + H(+)</text>
        <dbReference type="Rhea" id="RHEA:23236"/>
        <dbReference type="Rhea" id="RHEA-COMP:10208"/>
        <dbReference type="Rhea" id="RHEA-COMP:10311"/>
        <dbReference type="ChEBI" id="CHEBI:15377"/>
        <dbReference type="ChEBI" id="CHEBI:15378"/>
        <dbReference type="ChEBI" id="CHEBI:17790"/>
        <dbReference type="ChEBI" id="CHEBI:29973"/>
        <dbReference type="ChEBI" id="CHEBI:82795"/>
        <dbReference type="EC" id="3.1.1.61"/>
    </reaction>
</comment>
<feature type="active site" evidence="4">
    <location>
        <position position="52"/>
    </location>
</feature>
<dbReference type="Gene3D" id="3.40.50.180">
    <property type="entry name" value="Methylesterase CheB, C-terminal domain"/>
    <property type="match status" value="1"/>
</dbReference>
<protein>
    <recommendedName>
        <fullName evidence="2">protein-glutamate methylesterase</fullName>
        <ecNumber evidence="2">3.1.1.61</ecNumber>
    </recommendedName>
</protein>
<dbReference type="EC" id="3.1.1.61" evidence="2"/>
<evidence type="ECO:0000256" key="2">
    <source>
        <dbReference type="ARBA" id="ARBA00039140"/>
    </source>
</evidence>
<keyword evidence="4" id="KW-0145">Chemotaxis</keyword>
<evidence type="ECO:0000259" key="5">
    <source>
        <dbReference type="PROSITE" id="PS50122"/>
    </source>
</evidence>
<dbReference type="InterPro" id="IPR000673">
    <property type="entry name" value="Sig_transdc_resp-reg_Me-estase"/>
</dbReference>
<dbReference type="InterPro" id="IPR035909">
    <property type="entry name" value="CheB_C"/>
</dbReference>
<gene>
    <name evidence="6" type="ORF">GBA65_04570</name>
</gene>
<proteinExistence type="predicted"/>